<organism evidence="2 3">
    <name type="scientific">Alkalibacillus haloalkaliphilus</name>
    <dbReference type="NCBI Taxonomy" id="94136"/>
    <lineage>
        <taxon>Bacteria</taxon>
        <taxon>Bacillati</taxon>
        <taxon>Bacillota</taxon>
        <taxon>Bacilli</taxon>
        <taxon>Bacillales</taxon>
        <taxon>Bacillaceae</taxon>
        <taxon>Alkalibacillus</taxon>
    </lineage>
</organism>
<dbReference type="RefSeq" id="WP_146817425.1">
    <property type="nucleotide sequence ID" value="NZ_BJYA01000015.1"/>
</dbReference>
<evidence type="ECO:0000256" key="1">
    <source>
        <dbReference type="SAM" id="Coils"/>
    </source>
</evidence>
<evidence type="ECO:0000313" key="3">
    <source>
        <dbReference type="Proteomes" id="UP000321440"/>
    </source>
</evidence>
<keyword evidence="3" id="KW-1185">Reference proteome</keyword>
<dbReference type="OrthoDB" id="2138957at2"/>
<gene>
    <name evidence="2" type="ORF">AHA02nite_23160</name>
</gene>
<sequence length="159" mass="18111">MAFSLGVIVTTLIITVVYFNEAEGEQEVANVEANEHVSIEEAHELLEEEGHIIMSQSDMDQFEQLEEDYKDLKEQLDDYEAQEQLTDDQSDHKIYTLEIESGMSTHNIASVLEEESIIDDSDELVNYLTENEYSRAIQVGTYVVTSEMSHQQIAITITN</sequence>
<evidence type="ECO:0000313" key="2">
    <source>
        <dbReference type="EMBL" id="GEN46540.1"/>
    </source>
</evidence>
<dbReference type="EMBL" id="BJYA01000015">
    <property type="protein sequence ID" value="GEN46540.1"/>
    <property type="molecule type" value="Genomic_DNA"/>
</dbReference>
<dbReference type="Proteomes" id="UP000321440">
    <property type="component" value="Unassembled WGS sequence"/>
</dbReference>
<reference evidence="2 3" key="1">
    <citation type="submission" date="2019-07" db="EMBL/GenBank/DDBJ databases">
        <title>Whole genome shotgun sequence of Alkalibacillus haloalkaliphilus NBRC 103110.</title>
        <authorList>
            <person name="Hosoyama A."/>
            <person name="Uohara A."/>
            <person name="Ohji S."/>
            <person name="Ichikawa N."/>
        </authorList>
    </citation>
    <scope>NUCLEOTIDE SEQUENCE [LARGE SCALE GENOMIC DNA]</scope>
    <source>
        <strain evidence="2 3">NBRC 103110</strain>
    </source>
</reference>
<dbReference type="AlphaFoldDB" id="A0A511W617"/>
<keyword evidence="1" id="KW-0175">Coiled coil</keyword>
<proteinExistence type="predicted"/>
<name>A0A511W617_9BACI</name>
<comment type="caution">
    <text evidence="2">The sequence shown here is derived from an EMBL/GenBank/DDBJ whole genome shotgun (WGS) entry which is preliminary data.</text>
</comment>
<dbReference type="Gene3D" id="3.30.1490.480">
    <property type="entry name" value="Endolytic murein transglycosylase"/>
    <property type="match status" value="1"/>
</dbReference>
<feature type="coiled-coil region" evidence="1">
    <location>
        <begin position="55"/>
        <end position="89"/>
    </location>
</feature>
<protein>
    <recommendedName>
        <fullName evidence="4">Endolytic transglycosylase MltG</fullName>
    </recommendedName>
</protein>
<accession>A0A511W617</accession>
<evidence type="ECO:0008006" key="4">
    <source>
        <dbReference type="Google" id="ProtNLM"/>
    </source>
</evidence>